<feature type="domain" description="PHA accumulation regulator DNA-binding N-terminal" evidence="2">
    <location>
        <begin position="4"/>
        <end position="62"/>
    </location>
</feature>
<keyword evidence="1" id="KW-0175">Coiled coil</keyword>
<evidence type="ECO:0000313" key="3">
    <source>
        <dbReference type="EMBL" id="TET10764.1"/>
    </source>
</evidence>
<name>A0A523RYB6_UNCAE</name>
<dbReference type="InterPro" id="IPR012909">
    <property type="entry name" value="PHA_DNA-bd_N"/>
</dbReference>
<comment type="caution">
    <text evidence="3">The sequence shown here is derived from an EMBL/GenBank/DDBJ whole genome shotgun (WGS) entry which is preliminary data.</text>
</comment>
<organism evidence="3 4">
    <name type="scientific">Aerophobetes bacterium</name>
    <dbReference type="NCBI Taxonomy" id="2030807"/>
    <lineage>
        <taxon>Bacteria</taxon>
        <taxon>Candidatus Aerophobota</taxon>
    </lineage>
</organism>
<evidence type="ECO:0000259" key="2">
    <source>
        <dbReference type="Pfam" id="PF07879"/>
    </source>
</evidence>
<evidence type="ECO:0000256" key="1">
    <source>
        <dbReference type="SAM" id="Coils"/>
    </source>
</evidence>
<dbReference type="Pfam" id="PF07879">
    <property type="entry name" value="PHB_acc_N"/>
    <property type="match status" value="1"/>
</dbReference>
<sequence>MPRLIKKYSNRRMYDTKTRQPITLSQLADLIKQGEEIRVMGHQTGKDLTSITLIQILLGQERDKKEPFSALLRELIKKSGNSVLELYPTSLFAVLNGAPFSVEKARGIVRELVDKKGVSKTEGEKLLESLLTRIQENKKALEREIEDKLKKKIKDVESLYRREILELRENMENLRELLGQRRGLRSLPKDKFKNLTKRRL</sequence>
<reference evidence="3 4" key="1">
    <citation type="submission" date="2019-03" db="EMBL/GenBank/DDBJ databases">
        <title>Metabolic potential of uncultured bacteria and archaea associated with petroleum seepage in deep-sea sediments.</title>
        <authorList>
            <person name="Dong X."/>
            <person name="Hubert C."/>
        </authorList>
    </citation>
    <scope>NUCLEOTIDE SEQUENCE [LARGE SCALE GENOMIC DNA]</scope>
    <source>
        <strain evidence="3">E44_bin7</strain>
    </source>
</reference>
<gene>
    <name evidence="3" type="ORF">E3J84_03665</name>
</gene>
<proteinExistence type="predicted"/>
<feature type="coiled-coil region" evidence="1">
    <location>
        <begin position="124"/>
        <end position="177"/>
    </location>
</feature>
<protein>
    <recommendedName>
        <fullName evidence="2">PHA accumulation regulator DNA-binding N-terminal domain-containing protein</fullName>
    </recommendedName>
</protein>
<dbReference type="Proteomes" id="UP000316360">
    <property type="component" value="Unassembled WGS sequence"/>
</dbReference>
<accession>A0A523RYB6</accession>
<dbReference type="AlphaFoldDB" id="A0A523RYB6"/>
<dbReference type="EMBL" id="SOKJ01000206">
    <property type="protein sequence ID" value="TET10764.1"/>
    <property type="molecule type" value="Genomic_DNA"/>
</dbReference>
<evidence type="ECO:0000313" key="4">
    <source>
        <dbReference type="Proteomes" id="UP000316360"/>
    </source>
</evidence>